<dbReference type="EMBL" id="UHJA01000001">
    <property type="protein sequence ID" value="SUP75746.1"/>
    <property type="molecule type" value="Genomic_DNA"/>
</dbReference>
<dbReference type="GO" id="GO:0043213">
    <property type="term" value="P:bacteriocin transport"/>
    <property type="evidence" value="ECO:0007669"/>
    <property type="project" value="InterPro"/>
</dbReference>
<dbReference type="AlphaFoldDB" id="A0A380PQ63"/>
<proteinExistence type="predicted"/>
<dbReference type="SUPFAM" id="SSF74653">
    <property type="entry name" value="TolA/TonB C-terminal domain"/>
    <property type="match status" value="1"/>
</dbReference>
<feature type="signal peptide" evidence="1">
    <location>
        <begin position="1"/>
        <end position="18"/>
    </location>
</feature>
<evidence type="ECO:0000313" key="2">
    <source>
        <dbReference type="EMBL" id="SUP75746.1"/>
    </source>
</evidence>
<dbReference type="OrthoDB" id="6545508at2"/>
<dbReference type="Pfam" id="PF06519">
    <property type="entry name" value="TolA"/>
    <property type="match status" value="1"/>
</dbReference>
<dbReference type="RefSeq" id="WP_032912234.1">
    <property type="nucleotide sequence ID" value="NZ_CP023964.1"/>
</dbReference>
<feature type="chain" id="PRO_5016689493" evidence="1">
    <location>
        <begin position="19"/>
        <end position="134"/>
    </location>
</feature>
<keyword evidence="1" id="KW-0732">Signal</keyword>
<accession>A0A380PQ63</accession>
<dbReference type="GO" id="GO:0019534">
    <property type="term" value="F:toxin transmembrane transporter activity"/>
    <property type="evidence" value="ECO:0007669"/>
    <property type="project" value="InterPro"/>
</dbReference>
<dbReference type="PROSITE" id="PS51257">
    <property type="entry name" value="PROKAR_LIPOPROTEIN"/>
    <property type="match status" value="1"/>
</dbReference>
<dbReference type="Proteomes" id="UP000254835">
    <property type="component" value="Unassembled WGS sequence"/>
</dbReference>
<dbReference type="GO" id="GO:0016020">
    <property type="term" value="C:membrane"/>
    <property type="evidence" value="ECO:0007669"/>
    <property type="project" value="InterPro"/>
</dbReference>
<evidence type="ECO:0000313" key="3">
    <source>
        <dbReference type="Proteomes" id="UP000254835"/>
    </source>
</evidence>
<protein>
    <submittedName>
        <fullName evidence="2">Cell envelope integrity inner membrane protein TolA</fullName>
    </submittedName>
</protein>
<gene>
    <name evidence="2" type="ORF">NCTC11470_00765</name>
</gene>
<sequence>MTKILMLMILAVIVTGCAPLTPKDCHKNSAINSCTYNRSGKVSDKDLFGYQALGIKKALDAALIEPHAWGGKRCDAHLDFKIDGTLQNFIIKSGDEGYCHALVEASKRTLFPPFTDQHVYDVMGSSRWDFHGQP</sequence>
<dbReference type="InterPro" id="IPR014161">
    <property type="entry name" value="Tol-Pal_TolA"/>
</dbReference>
<dbReference type="GeneID" id="57907014"/>
<evidence type="ECO:0000256" key="1">
    <source>
        <dbReference type="SAM" id="SignalP"/>
    </source>
</evidence>
<dbReference type="Gene3D" id="3.30.1150.10">
    <property type="match status" value="1"/>
</dbReference>
<organism evidence="2 3">
    <name type="scientific">Yersinia frederiksenii</name>
    <dbReference type="NCBI Taxonomy" id="29484"/>
    <lineage>
        <taxon>Bacteria</taxon>
        <taxon>Pseudomonadati</taxon>
        <taxon>Pseudomonadota</taxon>
        <taxon>Gammaproteobacteria</taxon>
        <taxon>Enterobacterales</taxon>
        <taxon>Yersiniaceae</taxon>
        <taxon>Yersinia</taxon>
    </lineage>
</organism>
<reference evidence="2 3" key="1">
    <citation type="submission" date="2018-06" db="EMBL/GenBank/DDBJ databases">
        <authorList>
            <consortium name="Pathogen Informatics"/>
            <person name="Doyle S."/>
        </authorList>
    </citation>
    <scope>NUCLEOTIDE SEQUENCE [LARGE SCALE GENOMIC DNA]</scope>
    <source>
        <strain evidence="2 3">NCTC11470</strain>
    </source>
</reference>
<name>A0A380PQ63_YERFR</name>